<name>A0A4P6XP72_9ASCO</name>
<dbReference type="Proteomes" id="UP000292447">
    <property type="component" value="Chromosome II"/>
</dbReference>
<accession>A0A4P6XP72</accession>
<keyword evidence="3" id="KW-1185">Reference proteome</keyword>
<feature type="region of interest" description="Disordered" evidence="1">
    <location>
        <begin position="271"/>
        <end position="291"/>
    </location>
</feature>
<evidence type="ECO:0000256" key="1">
    <source>
        <dbReference type="SAM" id="MobiDB-lite"/>
    </source>
</evidence>
<evidence type="ECO:0000313" key="2">
    <source>
        <dbReference type="EMBL" id="QBM87828.1"/>
    </source>
</evidence>
<dbReference type="EMBL" id="CP034457">
    <property type="protein sequence ID" value="QBM87828.1"/>
    <property type="molecule type" value="Genomic_DNA"/>
</dbReference>
<gene>
    <name evidence="2" type="ORF">METSCH_B10410</name>
</gene>
<protein>
    <submittedName>
        <fullName evidence="2">Uncharacterized protein</fullName>
    </submittedName>
</protein>
<organism evidence="2 3">
    <name type="scientific">Metschnikowia aff. pulcherrima</name>
    <dbReference type="NCBI Taxonomy" id="2163413"/>
    <lineage>
        <taxon>Eukaryota</taxon>
        <taxon>Fungi</taxon>
        <taxon>Dikarya</taxon>
        <taxon>Ascomycota</taxon>
        <taxon>Saccharomycotina</taxon>
        <taxon>Pichiomycetes</taxon>
        <taxon>Metschnikowiaceae</taxon>
        <taxon>Metschnikowia</taxon>
    </lineage>
</organism>
<evidence type="ECO:0000313" key="3">
    <source>
        <dbReference type="Proteomes" id="UP000292447"/>
    </source>
</evidence>
<dbReference type="AlphaFoldDB" id="A0A4P6XP72"/>
<sequence>MSQEPFLTREIYGEIVSTTCQYTSIQCLPTETAIEAVTDSENDTLEIGFSKKTYLKIFTEGHSYFQGKYPSVKKIENCSQDELEHVYFACLALLLTTNEFTTIWRVHESVVWKLSRKAGMVWAKNDLAFCMALATLRLDKINKSPLLWHWLRKLSIIYVFNEFEEPIFLHFISQILRSMDAHYANYAAGFTLGWLVNVARALELEFDENAVISLIRQKCRQKLGDVSLWTTFGTILSAKKCEFSETLYLHMAKLLEEIGVVSRDRSNHVPIHGSSSHGSGDSIEGQIQKSSIPEPVVSRDLSALLEKEACCEIKWLLDVQCSIATPYKHMLQSMHDREIGEKLLTQKLSEIDTQLKGGNMNRFCAVLRALVSN</sequence>
<reference evidence="3" key="1">
    <citation type="submission" date="2019-03" db="EMBL/GenBank/DDBJ databases">
        <title>Snf2 controls pulcherriminic acid biosynthesis and connects pigmentation and antifungal activity of the yeast Metschnikowia pulcherrima.</title>
        <authorList>
            <person name="Gore-Lloyd D."/>
            <person name="Sumann I."/>
            <person name="Brachmann A.O."/>
            <person name="Schneeberger K."/>
            <person name="Ortiz-Merino R.A."/>
            <person name="Moreno-Beltran M."/>
            <person name="Schlaefli M."/>
            <person name="Kirner P."/>
            <person name="Santos Kron A."/>
            <person name="Wolfe K.H."/>
            <person name="Piel J."/>
            <person name="Ahrens C.H."/>
            <person name="Henk D."/>
            <person name="Freimoser F.M."/>
        </authorList>
    </citation>
    <scope>NUCLEOTIDE SEQUENCE [LARGE SCALE GENOMIC DNA]</scope>
    <source>
        <strain evidence="3">APC 1.2</strain>
    </source>
</reference>
<proteinExistence type="predicted"/>
<feature type="compositionally biased region" description="Low complexity" evidence="1">
    <location>
        <begin position="272"/>
        <end position="282"/>
    </location>
</feature>